<dbReference type="Gene3D" id="1.10.472.10">
    <property type="entry name" value="Cyclin-like"/>
    <property type="match status" value="2"/>
</dbReference>
<dbReference type="GO" id="GO:0044772">
    <property type="term" value="P:mitotic cell cycle phase transition"/>
    <property type="evidence" value="ECO:0007669"/>
    <property type="project" value="InterPro"/>
</dbReference>
<dbReference type="InterPro" id="IPR013763">
    <property type="entry name" value="Cyclin-like_dom"/>
</dbReference>
<dbReference type="SMART" id="SM00385">
    <property type="entry name" value="CYCLIN"/>
    <property type="match status" value="2"/>
</dbReference>
<dbReference type="Pfam" id="PF00134">
    <property type="entry name" value="Cyclin_N"/>
    <property type="match status" value="1"/>
</dbReference>
<evidence type="ECO:0000313" key="9">
    <source>
        <dbReference type="EMBL" id="MBA4667694.1"/>
    </source>
</evidence>
<proteinExistence type="inferred from homology"/>
<keyword evidence="3 5" id="KW-0195">Cyclin</keyword>
<evidence type="ECO:0000256" key="1">
    <source>
        <dbReference type="ARBA" id="ARBA00006955"/>
    </source>
</evidence>
<keyword evidence="4" id="KW-0131">Cell cycle</keyword>
<evidence type="ECO:0000256" key="2">
    <source>
        <dbReference type="ARBA" id="ARBA00022618"/>
    </source>
</evidence>
<keyword evidence="2" id="KW-0132">Cell division</keyword>
<evidence type="ECO:0000256" key="4">
    <source>
        <dbReference type="ARBA" id="ARBA00023306"/>
    </source>
</evidence>
<dbReference type="FunFam" id="1.10.472.10:FF:000001">
    <property type="entry name" value="G2/mitotic-specific cyclin"/>
    <property type="match status" value="1"/>
</dbReference>
<evidence type="ECO:0000256" key="3">
    <source>
        <dbReference type="ARBA" id="ARBA00023127"/>
    </source>
</evidence>
<dbReference type="AlphaFoldDB" id="A0A7C9AH39"/>
<dbReference type="SUPFAM" id="SSF47954">
    <property type="entry name" value="Cyclin-like"/>
    <property type="match status" value="2"/>
</dbReference>
<dbReference type="InterPro" id="IPR006671">
    <property type="entry name" value="Cyclin_N"/>
</dbReference>
<dbReference type="InterPro" id="IPR046965">
    <property type="entry name" value="Cyclin_A/B-like"/>
</dbReference>
<dbReference type="GO" id="GO:0051301">
    <property type="term" value="P:cell division"/>
    <property type="evidence" value="ECO:0007669"/>
    <property type="project" value="UniProtKB-KW"/>
</dbReference>
<dbReference type="PIRSF" id="PIRSF001771">
    <property type="entry name" value="Cyclin_A_B_D_E"/>
    <property type="match status" value="1"/>
</dbReference>
<dbReference type="Pfam" id="PF02984">
    <property type="entry name" value="Cyclin_C"/>
    <property type="match status" value="1"/>
</dbReference>
<feature type="region of interest" description="Disordered" evidence="6">
    <location>
        <begin position="1"/>
        <end position="33"/>
    </location>
</feature>
<dbReference type="InterPro" id="IPR036915">
    <property type="entry name" value="Cyclin-like_sf"/>
</dbReference>
<dbReference type="InterPro" id="IPR048258">
    <property type="entry name" value="Cyclins_cyclin-box"/>
</dbReference>
<name>A0A7C9AH39_OPUST</name>
<dbReference type="InterPro" id="IPR039361">
    <property type="entry name" value="Cyclin"/>
</dbReference>
<organism evidence="9">
    <name type="scientific">Opuntia streptacantha</name>
    <name type="common">Prickly pear cactus</name>
    <name type="synonym">Opuntia cardona</name>
    <dbReference type="NCBI Taxonomy" id="393608"/>
    <lineage>
        <taxon>Eukaryota</taxon>
        <taxon>Viridiplantae</taxon>
        <taxon>Streptophyta</taxon>
        <taxon>Embryophyta</taxon>
        <taxon>Tracheophyta</taxon>
        <taxon>Spermatophyta</taxon>
        <taxon>Magnoliopsida</taxon>
        <taxon>eudicotyledons</taxon>
        <taxon>Gunneridae</taxon>
        <taxon>Pentapetalae</taxon>
        <taxon>Caryophyllales</taxon>
        <taxon>Cactineae</taxon>
        <taxon>Cactaceae</taxon>
        <taxon>Opuntioideae</taxon>
        <taxon>Opuntia</taxon>
    </lineage>
</organism>
<evidence type="ECO:0000259" key="8">
    <source>
        <dbReference type="SMART" id="SM01332"/>
    </source>
</evidence>
<feature type="domain" description="Cyclin C-terminal" evidence="8">
    <location>
        <begin position="302"/>
        <end position="421"/>
    </location>
</feature>
<dbReference type="GO" id="GO:0016538">
    <property type="term" value="F:cyclin-dependent protein serine/threonine kinase regulator activity"/>
    <property type="evidence" value="ECO:0007669"/>
    <property type="project" value="InterPro"/>
</dbReference>
<evidence type="ECO:0000256" key="5">
    <source>
        <dbReference type="RuleBase" id="RU000383"/>
    </source>
</evidence>
<sequence length="427" mass="48906">MDLRPLDQNQPPIKVPEENKQKKEGGNRRPLQEISNLVDFHPAPIIKNLGALSLANDQREAEKNKDKNQEELKGQPQGRDGKKVTYKPEPEKVIVISSDDEEEKEVKREVFNQKKKILSGNRSNRKKKKIHSLTSVLTARSKVACGLASKPRDQIVNIDAADADNELAVVEYIEEIYNFYKLTEEEYPLFDYMPCQSHINKAMRMILVDWLVEVHTKFELLPETFYLTINLVDRYLSRKIVSRRELQLVGISSMLLACKYEEIWAPEVNDFICICANAYTKEQVLAMEKAILEKLEWNLTVATPYVFLVRFIKATVPSDKKLENMAFYLAENGLMHYQIIVSFCPSLIAAASVYVAMHTLNSGLVWTETLKHYTGYAEEQLRECARMLVSVQLASKDSKLKAVYRKFSSADWDAVACLPPAKHLNCQ</sequence>
<feature type="compositionally biased region" description="Basic and acidic residues" evidence="6">
    <location>
        <begin position="15"/>
        <end position="31"/>
    </location>
</feature>
<dbReference type="InterPro" id="IPR004367">
    <property type="entry name" value="Cyclin_C-dom"/>
</dbReference>
<accession>A0A7C9AH39</accession>
<feature type="region of interest" description="Disordered" evidence="6">
    <location>
        <begin position="58"/>
        <end position="88"/>
    </location>
</feature>
<reference evidence="9" key="2">
    <citation type="submission" date="2020-07" db="EMBL/GenBank/DDBJ databases">
        <authorList>
            <person name="Vera ALvarez R."/>
            <person name="Arias-Moreno D.M."/>
            <person name="Jimenez-Jacinto V."/>
            <person name="Jimenez-Bremont J.F."/>
            <person name="Swaminathan K."/>
            <person name="Moose S.P."/>
            <person name="Guerrero-Gonzalez M.L."/>
            <person name="Marino-Ramirez L."/>
            <person name="Landsman D."/>
            <person name="Rodriguez-Kessler M."/>
            <person name="Delgado-Sanchez P."/>
        </authorList>
    </citation>
    <scope>NUCLEOTIDE SEQUENCE</scope>
    <source>
        <tissue evidence="9">Cladode</tissue>
    </source>
</reference>
<evidence type="ECO:0000256" key="6">
    <source>
        <dbReference type="SAM" id="MobiDB-lite"/>
    </source>
</evidence>
<evidence type="ECO:0000259" key="7">
    <source>
        <dbReference type="SMART" id="SM00385"/>
    </source>
</evidence>
<feature type="domain" description="Cyclin-like" evidence="7">
    <location>
        <begin position="209"/>
        <end position="293"/>
    </location>
</feature>
<reference evidence="9" key="1">
    <citation type="journal article" date="2013" name="J. Plant Res.">
        <title>Effect of fungi and light on seed germination of three Opuntia species from semiarid lands of central Mexico.</title>
        <authorList>
            <person name="Delgado-Sanchez P."/>
            <person name="Jimenez-Bremont J.F."/>
            <person name="Guerrero-Gonzalez Mde L."/>
            <person name="Flores J."/>
        </authorList>
    </citation>
    <scope>NUCLEOTIDE SEQUENCE</scope>
    <source>
        <tissue evidence="9">Cladode</tissue>
    </source>
</reference>
<comment type="similarity">
    <text evidence="1">Belongs to the cyclin family. Cyclin AB subfamily.</text>
</comment>
<dbReference type="EMBL" id="GISG01236745">
    <property type="protein sequence ID" value="MBA4667694.1"/>
    <property type="molecule type" value="Transcribed_RNA"/>
</dbReference>
<dbReference type="PANTHER" id="PTHR10177">
    <property type="entry name" value="CYCLINS"/>
    <property type="match status" value="1"/>
</dbReference>
<dbReference type="PROSITE" id="PS00292">
    <property type="entry name" value="CYCLINS"/>
    <property type="match status" value="1"/>
</dbReference>
<feature type="domain" description="Cyclin-like" evidence="7">
    <location>
        <begin position="306"/>
        <end position="390"/>
    </location>
</feature>
<dbReference type="SMART" id="SM01332">
    <property type="entry name" value="Cyclin_C"/>
    <property type="match status" value="1"/>
</dbReference>
<protein>
    <submittedName>
        <fullName evidence="9">Uncharacterized protein</fullName>
    </submittedName>
</protein>